<organism evidence="1 2">
    <name type="scientific">Phaseolus coccineus</name>
    <name type="common">Scarlet runner bean</name>
    <name type="synonym">Phaseolus multiflorus</name>
    <dbReference type="NCBI Taxonomy" id="3886"/>
    <lineage>
        <taxon>Eukaryota</taxon>
        <taxon>Viridiplantae</taxon>
        <taxon>Streptophyta</taxon>
        <taxon>Embryophyta</taxon>
        <taxon>Tracheophyta</taxon>
        <taxon>Spermatophyta</taxon>
        <taxon>Magnoliopsida</taxon>
        <taxon>eudicotyledons</taxon>
        <taxon>Gunneridae</taxon>
        <taxon>Pentapetalae</taxon>
        <taxon>rosids</taxon>
        <taxon>fabids</taxon>
        <taxon>Fabales</taxon>
        <taxon>Fabaceae</taxon>
        <taxon>Papilionoideae</taxon>
        <taxon>50 kb inversion clade</taxon>
        <taxon>NPAAA clade</taxon>
        <taxon>indigoferoid/millettioid clade</taxon>
        <taxon>Phaseoleae</taxon>
        <taxon>Phaseolus</taxon>
    </lineage>
</organism>
<reference evidence="1 2" key="1">
    <citation type="submission" date="2024-01" db="EMBL/GenBank/DDBJ databases">
        <title>The genomes of 5 underutilized Papilionoideae crops provide insights into root nodulation and disease resistanc.</title>
        <authorList>
            <person name="Jiang F."/>
        </authorList>
    </citation>
    <scope>NUCLEOTIDE SEQUENCE [LARGE SCALE GENOMIC DNA]</scope>
    <source>
        <strain evidence="1">JINMINGXINNONG_FW02</strain>
        <tissue evidence="1">Leaves</tissue>
    </source>
</reference>
<name>A0AAN9N4Y2_PHACN</name>
<dbReference type="Proteomes" id="UP001374584">
    <property type="component" value="Unassembled WGS sequence"/>
</dbReference>
<keyword evidence="2" id="KW-1185">Reference proteome</keyword>
<proteinExistence type="predicted"/>
<protein>
    <submittedName>
        <fullName evidence="1">Uncharacterized protein</fullName>
    </submittedName>
</protein>
<gene>
    <name evidence="1" type="ORF">VNO80_08761</name>
</gene>
<accession>A0AAN9N4Y2</accession>
<dbReference type="AlphaFoldDB" id="A0AAN9N4Y2"/>
<dbReference type="EMBL" id="JAYMYR010000004">
    <property type="protein sequence ID" value="KAK7366764.1"/>
    <property type="molecule type" value="Genomic_DNA"/>
</dbReference>
<evidence type="ECO:0000313" key="2">
    <source>
        <dbReference type="Proteomes" id="UP001374584"/>
    </source>
</evidence>
<sequence length="73" mass="7711">MSLCVVGIHLSELTTTVATAIVVTHSISKLTFEQVTLSTTTSFPFPPPLSLKHPFSFVASSLSLPHSVSTVIA</sequence>
<comment type="caution">
    <text evidence="1">The sequence shown here is derived from an EMBL/GenBank/DDBJ whole genome shotgun (WGS) entry which is preliminary data.</text>
</comment>
<evidence type="ECO:0000313" key="1">
    <source>
        <dbReference type="EMBL" id="KAK7366764.1"/>
    </source>
</evidence>